<accession>A7IJB2</accession>
<protein>
    <recommendedName>
        <fullName evidence="1">T6SS Transcription factor RovC-like DNA binding domain-containing protein</fullName>
    </recommendedName>
</protein>
<gene>
    <name evidence="2" type="ordered locus">Xaut_2866</name>
</gene>
<organism evidence="2 3">
    <name type="scientific">Xanthobacter autotrophicus (strain ATCC BAA-1158 / Py2)</name>
    <dbReference type="NCBI Taxonomy" id="78245"/>
    <lineage>
        <taxon>Bacteria</taxon>
        <taxon>Pseudomonadati</taxon>
        <taxon>Pseudomonadota</taxon>
        <taxon>Alphaproteobacteria</taxon>
        <taxon>Hyphomicrobiales</taxon>
        <taxon>Xanthobacteraceae</taxon>
        <taxon>Xanthobacter</taxon>
    </lineage>
</organism>
<dbReference type="KEGG" id="xau:Xaut_2866"/>
<dbReference type="HOGENOM" id="CLU_111973_1_0_5"/>
<dbReference type="STRING" id="78245.Xaut_2866"/>
<name>A7IJB2_XANP2</name>
<dbReference type="Pfam" id="PF10074">
    <property type="entry name" value="RovC_DNA-bd"/>
    <property type="match status" value="1"/>
</dbReference>
<dbReference type="Proteomes" id="UP000002417">
    <property type="component" value="Chromosome"/>
</dbReference>
<dbReference type="PhylomeDB" id="A7IJB2"/>
<sequence length="237" mass="25603">MRGSSCAGIPTIAATMTVCAARRPAGQALHCPIGAPPPHSGGCDFLLDPDRSANETAIFWRPEVVASVLMLEAAPAVFRMARRLEQLDLTHATLHAQPGGEGAIVIADPDGDHYLVAGAIDPAQPLAILLPLDDNFHIRTEAALRFQRRLFGRAAGPLPRALTLTPRHRLRLVRMVRALDGRSAGATYREIAGVLFDTPRQSAAEWKTSSIRAQTIRLVKDAQTMMHGGYLRLLAGR</sequence>
<dbReference type="EMBL" id="CP000781">
    <property type="protein sequence ID" value="ABS68105.1"/>
    <property type="molecule type" value="Genomic_DNA"/>
</dbReference>
<evidence type="ECO:0000259" key="1">
    <source>
        <dbReference type="Pfam" id="PF10074"/>
    </source>
</evidence>
<evidence type="ECO:0000313" key="3">
    <source>
        <dbReference type="Proteomes" id="UP000002417"/>
    </source>
</evidence>
<dbReference type="InterPro" id="IPR018754">
    <property type="entry name" value="RovC-like_DNA-bd"/>
</dbReference>
<evidence type="ECO:0000313" key="2">
    <source>
        <dbReference type="EMBL" id="ABS68105.1"/>
    </source>
</evidence>
<proteinExistence type="predicted"/>
<reference evidence="2 3" key="1">
    <citation type="submission" date="2007-07" db="EMBL/GenBank/DDBJ databases">
        <title>Complete sequence of chromosome of Xanthobacter autotrophicus Py2.</title>
        <authorList>
            <consortium name="US DOE Joint Genome Institute"/>
            <person name="Copeland A."/>
            <person name="Lucas S."/>
            <person name="Lapidus A."/>
            <person name="Barry K."/>
            <person name="Glavina del Rio T."/>
            <person name="Hammon N."/>
            <person name="Israni S."/>
            <person name="Dalin E."/>
            <person name="Tice H."/>
            <person name="Pitluck S."/>
            <person name="Sims D."/>
            <person name="Brettin T."/>
            <person name="Bruce D."/>
            <person name="Detter J.C."/>
            <person name="Han C."/>
            <person name="Tapia R."/>
            <person name="Brainard J."/>
            <person name="Schmutz J."/>
            <person name="Larimer F."/>
            <person name="Land M."/>
            <person name="Hauser L."/>
            <person name="Kyrpides N."/>
            <person name="Kim E."/>
            <person name="Ensigns S.A."/>
            <person name="Richardson P."/>
        </authorList>
    </citation>
    <scope>NUCLEOTIDE SEQUENCE [LARGE SCALE GENOMIC DNA]</scope>
    <source>
        <strain evidence="3">ATCC BAA-1158 / Py2</strain>
    </source>
</reference>
<feature type="domain" description="T6SS Transcription factor RovC-like DNA binding" evidence="1">
    <location>
        <begin position="129"/>
        <end position="234"/>
    </location>
</feature>
<dbReference type="AlphaFoldDB" id="A7IJB2"/>
<keyword evidence="3" id="KW-1185">Reference proteome</keyword>
<dbReference type="eggNOG" id="COG5419">
    <property type="taxonomic scope" value="Bacteria"/>
</dbReference>